<accession>A0ABW5B338</accession>
<dbReference type="RefSeq" id="WP_378321591.1">
    <property type="nucleotide sequence ID" value="NZ_JBHUHY010000017.1"/>
</dbReference>
<evidence type="ECO:0008006" key="4">
    <source>
        <dbReference type="Google" id="ProtNLM"/>
    </source>
</evidence>
<gene>
    <name evidence="2" type="ORF">ACFSJT_17270</name>
</gene>
<keyword evidence="1" id="KW-0812">Transmembrane</keyword>
<feature type="transmembrane region" description="Helical" evidence="1">
    <location>
        <begin position="12"/>
        <end position="29"/>
    </location>
</feature>
<keyword evidence="1" id="KW-1133">Transmembrane helix</keyword>
<keyword evidence="3" id="KW-1185">Reference proteome</keyword>
<evidence type="ECO:0000313" key="3">
    <source>
        <dbReference type="Proteomes" id="UP001597344"/>
    </source>
</evidence>
<reference evidence="3" key="1">
    <citation type="journal article" date="2019" name="Int. J. Syst. Evol. Microbiol.">
        <title>The Global Catalogue of Microorganisms (GCM) 10K type strain sequencing project: providing services to taxonomists for standard genome sequencing and annotation.</title>
        <authorList>
            <consortium name="The Broad Institute Genomics Platform"/>
            <consortium name="The Broad Institute Genome Sequencing Center for Infectious Disease"/>
            <person name="Wu L."/>
            <person name="Ma J."/>
        </authorList>
    </citation>
    <scope>NUCLEOTIDE SEQUENCE [LARGE SCALE GENOMIC DNA]</scope>
    <source>
        <strain evidence="3">DT92</strain>
    </source>
</reference>
<proteinExistence type="predicted"/>
<sequence length="56" mass="6723">MFDSLSEETQLILMIIGIAVLFVAVSWNTKRNKNRLYNRGKRNFKKNYMEKKKKNN</sequence>
<evidence type="ECO:0000256" key="1">
    <source>
        <dbReference type="SAM" id="Phobius"/>
    </source>
</evidence>
<protein>
    <recommendedName>
        <fullName evidence="4">LPXTG cell wall anchor domain-containing protein</fullName>
    </recommendedName>
</protein>
<evidence type="ECO:0000313" key="2">
    <source>
        <dbReference type="EMBL" id="MFD2188561.1"/>
    </source>
</evidence>
<dbReference type="EMBL" id="JBHUHY010000017">
    <property type="protein sequence ID" value="MFD2188561.1"/>
    <property type="molecule type" value="Genomic_DNA"/>
</dbReference>
<dbReference type="Proteomes" id="UP001597344">
    <property type="component" value="Unassembled WGS sequence"/>
</dbReference>
<name>A0ABW5B338_9FLAO</name>
<keyword evidence="1" id="KW-0472">Membrane</keyword>
<organism evidence="2 3">
    <name type="scientific">Aquimarina celericrescens</name>
    <dbReference type="NCBI Taxonomy" id="1964542"/>
    <lineage>
        <taxon>Bacteria</taxon>
        <taxon>Pseudomonadati</taxon>
        <taxon>Bacteroidota</taxon>
        <taxon>Flavobacteriia</taxon>
        <taxon>Flavobacteriales</taxon>
        <taxon>Flavobacteriaceae</taxon>
        <taxon>Aquimarina</taxon>
    </lineage>
</organism>
<comment type="caution">
    <text evidence="2">The sequence shown here is derived from an EMBL/GenBank/DDBJ whole genome shotgun (WGS) entry which is preliminary data.</text>
</comment>